<evidence type="ECO:0000256" key="1">
    <source>
        <dbReference type="ARBA" id="ARBA00022679"/>
    </source>
</evidence>
<reference evidence="3" key="1">
    <citation type="submission" date="2021-11" db="EMBL/GenBank/DDBJ databases">
        <title>Streptomyces corallinus and Kineosporia corallina sp. nov., two new coral-derived marine actinobacteria.</title>
        <authorList>
            <person name="Buangrab K."/>
            <person name="Sutthacheep M."/>
            <person name="Yeemin T."/>
            <person name="Harunari E."/>
            <person name="Igarashi Y."/>
            <person name="Sripreechasak P."/>
            <person name="Kanchanasin P."/>
            <person name="Tanasupawat S."/>
            <person name="Phongsopitanun W."/>
        </authorList>
    </citation>
    <scope>NUCLEOTIDE SEQUENCE</scope>
    <source>
        <strain evidence="3">JCM 31032</strain>
    </source>
</reference>
<evidence type="ECO:0000313" key="4">
    <source>
        <dbReference type="Proteomes" id="UP001138997"/>
    </source>
</evidence>
<dbReference type="Proteomes" id="UP001138997">
    <property type="component" value="Unassembled WGS sequence"/>
</dbReference>
<dbReference type="Gene3D" id="3.90.550.10">
    <property type="entry name" value="Spore Coat Polysaccharide Biosynthesis Protein SpsA, Chain A"/>
    <property type="match status" value="1"/>
</dbReference>
<dbReference type="AlphaFoldDB" id="A0A9X1N8T5"/>
<dbReference type="EMBL" id="JAJOMB010000001">
    <property type="protein sequence ID" value="MCD5309274.1"/>
    <property type="molecule type" value="Genomic_DNA"/>
</dbReference>
<comment type="caution">
    <text evidence="3">The sequence shown here is derived from an EMBL/GenBank/DDBJ whole genome shotgun (WGS) entry which is preliminary data.</text>
</comment>
<dbReference type="InterPro" id="IPR029044">
    <property type="entry name" value="Nucleotide-diphossugar_trans"/>
</dbReference>
<evidence type="ECO:0000313" key="3">
    <source>
        <dbReference type="EMBL" id="MCD5309274.1"/>
    </source>
</evidence>
<dbReference type="GO" id="GO:0070567">
    <property type="term" value="F:cytidylyltransferase activity"/>
    <property type="evidence" value="ECO:0007669"/>
    <property type="project" value="InterPro"/>
</dbReference>
<accession>A0A9X1N8T5</accession>
<keyword evidence="1" id="KW-0808">Transferase</keyword>
<proteinExistence type="predicted"/>
<dbReference type="Pfam" id="PF01128">
    <property type="entry name" value="IspD"/>
    <property type="match status" value="1"/>
</dbReference>
<evidence type="ECO:0000256" key="2">
    <source>
        <dbReference type="ARBA" id="ARBA00022695"/>
    </source>
</evidence>
<sequence length="149" mass="14971">MPTAFVAVIQTGRIPDDLSGATAVHTLRDLAACPQPDDAPAVLLDPASDQSAQVTALLQTLETVDAGDAAGGLVVTSVRPVTDTLKRVGAGGALAGTADRENHRFVTAPIATRLGLLRAAVERQPQASTAGEILASLVAVGATVVTKGA</sequence>
<gene>
    <name evidence="3" type="ORF">LR394_00065</name>
</gene>
<organism evidence="3 4">
    <name type="scientific">Kineosporia babensis</name>
    <dbReference type="NCBI Taxonomy" id="499548"/>
    <lineage>
        <taxon>Bacteria</taxon>
        <taxon>Bacillati</taxon>
        <taxon>Actinomycetota</taxon>
        <taxon>Actinomycetes</taxon>
        <taxon>Kineosporiales</taxon>
        <taxon>Kineosporiaceae</taxon>
        <taxon>Kineosporia</taxon>
    </lineage>
</organism>
<keyword evidence="4" id="KW-1185">Reference proteome</keyword>
<keyword evidence="2 3" id="KW-0548">Nucleotidyltransferase</keyword>
<protein>
    <submittedName>
        <fullName evidence="3">2-C-methyl-D-erythritol 4-phosphate cytidylyltransferase</fullName>
    </submittedName>
</protein>
<name>A0A9X1N8T5_9ACTN</name>
<dbReference type="InterPro" id="IPR034683">
    <property type="entry name" value="IspD/TarI"/>
</dbReference>
<dbReference type="RefSeq" id="WP_231438204.1">
    <property type="nucleotide sequence ID" value="NZ_JAJOMB010000001.1"/>
</dbReference>